<sequence length="31" mass="3602">MYESCIPVNKTVTTKLVPYSYTISELTYLDE</sequence>
<accession>A0A8S5QL66</accession>
<dbReference type="EMBL" id="BK015689">
    <property type="protein sequence ID" value="DAE19991.1"/>
    <property type="molecule type" value="Genomic_DNA"/>
</dbReference>
<protein>
    <submittedName>
        <fullName evidence="1">Uncharacterized protein</fullName>
    </submittedName>
</protein>
<reference evidence="1" key="1">
    <citation type="journal article" date="2021" name="Proc. Natl. Acad. Sci. U.S.A.">
        <title>A Catalog of Tens of Thousands of Viruses from Human Metagenomes Reveals Hidden Associations with Chronic Diseases.</title>
        <authorList>
            <person name="Tisza M.J."/>
            <person name="Buck C.B."/>
        </authorList>
    </citation>
    <scope>NUCLEOTIDE SEQUENCE</scope>
    <source>
        <strain evidence="1">CtYsL76</strain>
    </source>
</reference>
<name>A0A8S5QL66_9CAUD</name>
<organism evidence="1">
    <name type="scientific">CrAss-like virus sp. ctYsL76</name>
    <dbReference type="NCBI Taxonomy" id="2826826"/>
    <lineage>
        <taxon>Viruses</taxon>
        <taxon>Duplodnaviria</taxon>
        <taxon>Heunggongvirae</taxon>
        <taxon>Uroviricota</taxon>
        <taxon>Caudoviricetes</taxon>
        <taxon>Crassvirales</taxon>
    </lineage>
</organism>
<proteinExistence type="predicted"/>
<evidence type="ECO:0000313" key="1">
    <source>
        <dbReference type="EMBL" id="DAE19991.1"/>
    </source>
</evidence>